<dbReference type="Gene3D" id="1.25.40.420">
    <property type="match status" value="1"/>
</dbReference>
<reference evidence="4" key="3">
    <citation type="submission" date="2025-09" db="UniProtKB">
        <authorList>
            <consortium name="Ensembl"/>
        </authorList>
    </citation>
    <scope>IDENTIFICATION</scope>
</reference>
<dbReference type="GeneID" id="120822393"/>
<dbReference type="SMART" id="SM00225">
    <property type="entry name" value="BTB"/>
    <property type="match status" value="1"/>
</dbReference>
<name>A0AAQ4RX57_GASAC</name>
<dbReference type="PROSITE" id="PS50097">
    <property type="entry name" value="BTB"/>
    <property type="match status" value="1"/>
</dbReference>
<organism evidence="4 5">
    <name type="scientific">Gasterosteus aculeatus aculeatus</name>
    <name type="common">three-spined stickleback</name>
    <dbReference type="NCBI Taxonomy" id="481459"/>
    <lineage>
        <taxon>Eukaryota</taxon>
        <taxon>Metazoa</taxon>
        <taxon>Chordata</taxon>
        <taxon>Craniata</taxon>
        <taxon>Vertebrata</taxon>
        <taxon>Euteleostomi</taxon>
        <taxon>Actinopterygii</taxon>
        <taxon>Neopterygii</taxon>
        <taxon>Teleostei</taxon>
        <taxon>Neoteleostei</taxon>
        <taxon>Acanthomorphata</taxon>
        <taxon>Eupercaria</taxon>
        <taxon>Perciformes</taxon>
        <taxon>Cottioidei</taxon>
        <taxon>Gasterosteales</taxon>
        <taxon>Gasterosteidae</taxon>
        <taxon>Gasterosteus</taxon>
    </lineage>
</organism>
<keyword evidence="1" id="KW-0880">Kelch repeat</keyword>
<dbReference type="PRINTS" id="PR00501">
    <property type="entry name" value="KELCHREPEAT"/>
</dbReference>
<dbReference type="GeneTree" id="ENSGT00940000154664"/>
<protein>
    <recommendedName>
        <fullName evidence="3">BTB domain-containing protein</fullName>
    </recommendedName>
</protein>
<dbReference type="InterPro" id="IPR000210">
    <property type="entry name" value="BTB/POZ_dom"/>
</dbReference>
<dbReference type="PIRSF" id="PIRSF037037">
    <property type="entry name" value="Kelch-like_protein_gigaxonin"/>
    <property type="match status" value="1"/>
</dbReference>
<dbReference type="PANTHER" id="PTHR24412:SF172">
    <property type="entry name" value="KELCH-LIKE PROTEIN 10"/>
    <property type="match status" value="1"/>
</dbReference>
<dbReference type="PANTHER" id="PTHR24412">
    <property type="entry name" value="KELCH PROTEIN"/>
    <property type="match status" value="1"/>
</dbReference>
<dbReference type="KEGG" id="gat:120822393"/>
<dbReference type="RefSeq" id="XP_040037960.1">
    <property type="nucleotide sequence ID" value="XM_040182026.1"/>
</dbReference>
<keyword evidence="2" id="KW-0677">Repeat</keyword>
<evidence type="ECO:0000259" key="3">
    <source>
        <dbReference type="PROSITE" id="PS50097"/>
    </source>
</evidence>
<dbReference type="Gene3D" id="3.30.710.10">
    <property type="entry name" value="Potassium Channel Kv1.1, Chain A"/>
    <property type="match status" value="1"/>
</dbReference>
<reference evidence="4 5" key="1">
    <citation type="journal article" date="2021" name="G3 (Bethesda)">
        <title>Improved contiguity of the threespine stickleback genome using long-read sequencing.</title>
        <authorList>
            <person name="Nath S."/>
            <person name="Shaw D.E."/>
            <person name="White M.A."/>
        </authorList>
    </citation>
    <scope>NUCLEOTIDE SEQUENCE [LARGE SCALE GENOMIC DNA]</scope>
    <source>
        <strain evidence="4 5">Lake Benthic</strain>
    </source>
</reference>
<dbReference type="FunFam" id="1.25.40.420:FF:000001">
    <property type="entry name" value="Kelch-like family member 12"/>
    <property type="match status" value="1"/>
</dbReference>
<dbReference type="AlphaFoldDB" id="A0AAQ4RX57"/>
<dbReference type="InterPro" id="IPR017096">
    <property type="entry name" value="BTB-kelch_protein"/>
</dbReference>
<dbReference type="Gene3D" id="2.120.10.80">
    <property type="entry name" value="Kelch-type beta propeller"/>
    <property type="match status" value="2"/>
</dbReference>
<evidence type="ECO:0000313" key="5">
    <source>
        <dbReference type="Proteomes" id="UP000007635"/>
    </source>
</evidence>
<dbReference type="Ensembl" id="ENSGACT00000085382.1">
    <property type="protein sequence ID" value="ENSGACP00000067488.1"/>
    <property type="gene ID" value="ENSGACG00000020838.2"/>
</dbReference>
<feature type="domain" description="BTB" evidence="3">
    <location>
        <begin position="15"/>
        <end position="82"/>
    </location>
</feature>
<evidence type="ECO:0000256" key="2">
    <source>
        <dbReference type="ARBA" id="ARBA00022737"/>
    </source>
</evidence>
<evidence type="ECO:0000313" key="4">
    <source>
        <dbReference type="Ensembl" id="ENSGACP00000067488.1"/>
    </source>
</evidence>
<dbReference type="InterPro" id="IPR015915">
    <property type="entry name" value="Kelch-typ_b-propeller"/>
</dbReference>
<dbReference type="InterPro" id="IPR011705">
    <property type="entry name" value="BACK"/>
</dbReference>
<dbReference type="Pfam" id="PF07707">
    <property type="entry name" value="BACK"/>
    <property type="match status" value="1"/>
</dbReference>
<dbReference type="SMART" id="SM00612">
    <property type="entry name" value="Kelch"/>
    <property type="match status" value="6"/>
</dbReference>
<dbReference type="SUPFAM" id="SSF54695">
    <property type="entry name" value="POZ domain"/>
    <property type="match status" value="1"/>
</dbReference>
<dbReference type="Proteomes" id="UP000007635">
    <property type="component" value="Chromosome VII"/>
</dbReference>
<evidence type="ECO:0000256" key="1">
    <source>
        <dbReference type="ARBA" id="ARBA00022441"/>
    </source>
</evidence>
<dbReference type="SMART" id="SM00875">
    <property type="entry name" value="BACK"/>
    <property type="match status" value="1"/>
</dbReference>
<dbReference type="InterPro" id="IPR011333">
    <property type="entry name" value="SKP1/BTB/POZ_sf"/>
</dbReference>
<keyword evidence="5" id="KW-1185">Reference proteome</keyword>
<dbReference type="InterPro" id="IPR006652">
    <property type="entry name" value="Kelch_1"/>
</dbReference>
<accession>A0AAQ4RX57</accession>
<reference evidence="4" key="2">
    <citation type="submission" date="2025-08" db="UniProtKB">
        <authorList>
            <consortium name="Ensembl"/>
        </authorList>
    </citation>
    <scope>IDENTIFICATION</scope>
</reference>
<dbReference type="RefSeq" id="XP_040037959.1">
    <property type="nucleotide sequence ID" value="XM_040182025.1"/>
</dbReference>
<dbReference type="Pfam" id="PF01344">
    <property type="entry name" value="Kelch_1"/>
    <property type="match status" value="6"/>
</dbReference>
<sequence length="599" mass="66380">MGDDFNVLRLDGCFCDAVIRVQGVSFNIHRVIMSNCSPYLHLNVFRCASPKDQKVFDIPGISPDMMQLIVEFAYTGSVSVTEENVRELLLAAQQLQVAHIVQTCVDFLVEQLCPRNCVGLLQFSNLCLASRLRDKAYRHVIDHFDEVVFSEEFPQLSVHELTGILASDDLNVNKESTAYDAVLRWIANGPEDRKEHITGLMSKVRLGLTGMDFIITRVMQNELISNNPECRDLVLEAVKCLQNITSKRPSGSHLSSTSNRPRLPNAVMLAIGGWSGGGPTNGVEAYDIRADHWINVTVAQERPHAYHGTALLDGSVYCVGGFDRAEQLNSVRRFDLSAHTWHEVSPMIDRRCYVSVTALDGYIYAMGGYDGYARLCTAERFRPEANQWSPIAPMQEHRSDASSATLHSAVYICGGFNGNEVLQTCECYSPETNQWTMIRPMSCQRSGIGIVAHAGRVYAVGGFDGLSRLSSAEAYNPRTDTWLEVKSMMTPRSNFGIAVLDNHVFVVGGFNGFETVNNVERYDATTDTWAAACKMDISRSALSCCVASPLPNMAEYVVSRHLLPRNDSDDACSEPEDSDARMLLTCDIFQPGGELVDHI</sequence>
<proteinExistence type="predicted"/>
<dbReference type="SUPFAM" id="SSF117281">
    <property type="entry name" value="Kelch motif"/>
    <property type="match status" value="1"/>
</dbReference>
<dbReference type="Pfam" id="PF00651">
    <property type="entry name" value="BTB"/>
    <property type="match status" value="1"/>
</dbReference>